<organism evidence="2 3">
    <name type="scientific">Madurella fahalii</name>
    <dbReference type="NCBI Taxonomy" id="1157608"/>
    <lineage>
        <taxon>Eukaryota</taxon>
        <taxon>Fungi</taxon>
        <taxon>Dikarya</taxon>
        <taxon>Ascomycota</taxon>
        <taxon>Pezizomycotina</taxon>
        <taxon>Sordariomycetes</taxon>
        <taxon>Sordariomycetidae</taxon>
        <taxon>Sordariales</taxon>
        <taxon>Sordariales incertae sedis</taxon>
        <taxon>Madurella</taxon>
    </lineage>
</organism>
<sequence>MLPSSKRSRAVACLGNGTPTRSKQRRLSDVVILSSSDVETDEARVPDMHGRVGSRGLFEQLQEDAFLDLKTDLRLELDRLHRIGEDDTLGSKVAATPSIGAPTRVLTSECPLIAEAEQDLREALRRWVGQHKSSRPTNHLLYRLDARFADNFSPGDRLVVETLGRFTAEVPFEAFLATLEREDIGRQEPTPSYLASAIRDSQSHLLISDIPVDERSWVHTKRSLPKQSSSVSATAVMLIPRDSVVDSLVECEVPSALTCRYCLQTTGVQRLVGYFTARISEPANRDRLLPVFREFCTKVWELDETRGLAVFPSDVVEGLLKALVLAQDWEFFDQALSKLGSYHLPTFFEWVADQVEAGLLAVRDIGTRLAATGLSSPIKFLRLRPPGNGTQLLLRQLAISALDGVGMQAGTVQDGQHLSELVYVVLGPEAVTLTLLPLVEKNPVLHTSFALGVFDGLRQVPTFHPSSPSVSRALLARFVRLFVDSLDVSKLCKPSPVSPTGGCRCCHLMPQPVHPGSVDATQLSSFVSGILAERIDDRILAVLALKIVRDVGLIKPREFAAFWLPFLRELLRILEENHVCLSAARYHHLFTAILEKYLDRCVGPPPVHWIPECQCVPCACRLCSLVNRFLRSSVRAASISLASDTEILHLNSWLLPHYANVIRCEFTVENGVVIIEKLMTIVQGPSFDLWTEKLNKATAEIDQLDRGQLRTVLGDSYNSIIRFDPVQPPRRSPVAIEELEIEMEESRPHPDKAGMDERMGPETSRCDGNWAAILVKRNSYPTEQRLLRYAHTPVRFQPNALAGRRIAFGFALGI</sequence>
<proteinExistence type="predicted"/>
<dbReference type="EMBL" id="BAAFSV010000001">
    <property type="protein sequence ID" value="GAB1311472.1"/>
    <property type="molecule type" value="Genomic_DNA"/>
</dbReference>
<dbReference type="RefSeq" id="XP_070913205.1">
    <property type="nucleotide sequence ID" value="XM_071057104.1"/>
</dbReference>
<keyword evidence="3" id="KW-1185">Reference proteome</keyword>
<evidence type="ECO:0000313" key="2">
    <source>
        <dbReference type="EMBL" id="GAB1311472.1"/>
    </source>
</evidence>
<evidence type="ECO:0000256" key="1">
    <source>
        <dbReference type="SAM" id="MobiDB-lite"/>
    </source>
</evidence>
<feature type="region of interest" description="Disordered" evidence="1">
    <location>
        <begin position="1"/>
        <end position="22"/>
    </location>
</feature>
<dbReference type="GeneID" id="98172427"/>
<name>A0ABQ0G152_9PEZI</name>
<accession>A0ABQ0G152</accession>
<feature type="compositionally biased region" description="Basic and acidic residues" evidence="1">
    <location>
        <begin position="744"/>
        <end position="760"/>
    </location>
</feature>
<gene>
    <name evidence="2" type="ORF">MFIFM68171_01682</name>
</gene>
<protein>
    <submittedName>
        <fullName evidence="2">Uncharacterized protein</fullName>
    </submittedName>
</protein>
<comment type="caution">
    <text evidence="2">The sequence shown here is derived from an EMBL/GenBank/DDBJ whole genome shotgun (WGS) entry which is preliminary data.</text>
</comment>
<reference evidence="2 3" key="1">
    <citation type="submission" date="2024-09" db="EMBL/GenBank/DDBJ databases">
        <title>Itraconazole resistance in Madurella fahalii resulting from another homologue of gene encoding cytochrome P450 14-alpha sterol demethylase (CYP51).</title>
        <authorList>
            <person name="Yoshioka I."/>
            <person name="Fahal A.H."/>
            <person name="Kaneko S."/>
            <person name="Yaguchi T."/>
        </authorList>
    </citation>
    <scope>NUCLEOTIDE SEQUENCE [LARGE SCALE GENOMIC DNA]</scope>
    <source>
        <strain evidence="2 3">IFM 68171</strain>
    </source>
</reference>
<feature type="region of interest" description="Disordered" evidence="1">
    <location>
        <begin position="744"/>
        <end position="763"/>
    </location>
</feature>
<evidence type="ECO:0000313" key="3">
    <source>
        <dbReference type="Proteomes" id="UP001628179"/>
    </source>
</evidence>
<dbReference type="Proteomes" id="UP001628179">
    <property type="component" value="Unassembled WGS sequence"/>
</dbReference>